<dbReference type="STRING" id="588932.DA69_10390"/>
<dbReference type="AlphaFoldDB" id="A0A172Y7D0"/>
<dbReference type="KEGG" id="bne:DA69_10390"/>
<sequence length="126" mass="14026">MRRKPPRWWPQVINLPRTTTILALGFLAGNLLFLPMIAWLGDMVAERYADAVMLVASMFKDGMLLILGFYFGRNQSGDQAAGRRRWIISAAPPASKTPSKIIAHSDMVGMAVGATYPGRRKVWPSH</sequence>
<evidence type="ECO:0000256" key="1">
    <source>
        <dbReference type="SAM" id="Phobius"/>
    </source>
</evidence>
<keyword evidence="1" id="KW-0812">Transmembrane</keyword>
<proteinExistence type="predicted"/>
<protein>
    <submittedName>
        <fullName evidence="2">Uncharacterized protein</fullName>
    </submittedName>
</protein>
<evidence type="ECO:0000313" key="2">
    <source>
        <dbReference type="EMBL" id="ANF55123.1"/>
    </source>
</evidence>
<gene>
    <name evidence="2" type="ORF">DA69_10390</name>
</gene>
<reference evidence="2 3" key="1">
    <citation type="journal article" date="2014" name="Genome Announc.">
        <title>Genome Sequence of a Promising Hydrogen-Producing Facultative Anaerobic Bacterium, Brevundimonas naejangsanensis Strain B1.</title>
        <authorList>
            <person name="Su H."/>
            <person name="Zhang T."/>
            <person name="Bao M."/>
            <person name="Jiang Y."/>
            <person name="Wang Y."/>
            <person name="Tan T."/>
        </authorList>
    </citation>
    <scope>NUCLEOTIDE SEQUENCE [LARGE SCALE GENOMIC DNA]</scope>
    <source>
        <strain evidence="2 3">B1</strain>
    </source>
</reference>
<dbReference type="Proteomes" id="UP000077603">
    <property type="component" value="Chromosome"/>
</dbReference>
<feature type="transmembrane region" description="Helical" evidence="1">
    <location>
        <begin position="21"/>
        <end position="40"/>
    </location>
</feature>
<accession>A0A172Y7D0</accession>
<evidence type="ECO:0000313" key="3">
    <source>
        <dbReference type="Proteomes" id="UP000077603"/>
    </source>
</evidence>
<organism evidence="2 3">
    <name type="scientific">Brevundimonas naejangsanensis</name>
    <dbReference type="NCBI Taxonomy" id="588932"/>
    <lineage>
        <taxon>Bacteria</taxon>
        <taxon>Pseudomonadati</taxon>
        <taxon>Pseudomonadota</taxon>
        <taxon>Alphaproteobacteria</taxon>
        <taxon>Caulobacterales</taxon>
        <taxon>Caulobacteraceae</taxon>
        <taxon>Brevundimonas</taxon>
    </lineage>
</organism>
<feature type="transmembrane region" description="Helical" evidence="1">
    <location>
        <begin position="52"/>
        <end position="71"/>
    </location>
</feature>
<keyword evidence="1" id="KW-1133">Transmembrane helix</keyword>
<keyword evidence="1" id="KW-0472">Membrane</keyword>
<name>A0A172Y7D0_9CAUL</name>
<keyword evidence="3" id="KW-1185">Reference proteome</keyword>
<dbReference type="EMBL" id="CP015614">
    <property type="protein sequence ID" value="ANF55123.1"/>
    <property type="molecule type" value="Genomic_DNA"/>
</dbReference>